<keyword evidence="3" id="KW-0813">Transport</keyword>
<dbReference type="AlphaFoldDB" id="A0AAN8G7Z7"/>
<dbReference type="Pfam" id="PF13304">
    <property type="entry name" value="AAA_21"/>
    <property type="match status" value="1"/>
</dbReference>
<dbReference type="InterPro" id="IPR026082">
    <property type="entry name" value="ABCA"/>
</dbReference>
<dbReference type="PANTHER" id="PTHR19229:SF36">
    <property type="entry name" value="ATP-BINDING CASSETTE SUB-FAMILY A MEMBER 2"/>
    <property type="match status" value="1"/>
</dbReference>
<dbReference type="Proteomes" id="UP001331761">
    <property type="component" value="Unassembled WGS sequence"/>
</dbReference>
<feature type="domain" description="ABC transporter" evidence="11">
    <location>
        <begin position="674"/>
        <end position="870"/>
    </location>
</feature>
<dbReference type="InterPro" id="IPR003959">
    <property type="entry name" value="ATPase_AAA_core"/>
</dbReference>
<proteinExistence type="inferred from homology"/>
<dbReference type="InterPro" id="IPR003439">
    <property type="entry name" value="ABC_transporter-like_ATP-bd"/>
</dbReference>
<dbReference type="GO" id="GO:0005524">
    <property type="term" value="F:ATP binding"/>
    <property type="evidence" value="ECO:0007669"/>
    <property type="project" value="UniProtKB-KW"/>
</dbReference>
<evidence type="ECO:0000313" key="13">
    <source>
        <dbReference type="Proteomes" id="UP001331761"/>
    </source>
</evidence>
<comment type="subcellular location">
    <subcellularLocation>
        <location evidence="1">Membrane</location>
        <topology evidence="1">Multi-pass membrane protein</topology>
    </subcellularLocation>
</comment>
<comment type="caution">
    <text evidence="12">The sequence shown here is derived from an EMBL/GenBank/DDBJ whole genome shotgun (WGS) entry which is preliminary data.</text>
</comment>
<feature type="transmembrane region" description="Helical" evidence="10">
    <location>
        <begin position="513"/>
        <end position="532"/>
    </location>
</feature>
<gene>
    <name evidence="12" type="ORF">GCK32_009441</name>
</gene>
<evidence type="ECO:0000256" key="3">
    <source>
        <dbReference type="ARBA" id="ARBA00022448"/>
    </source>
</evidence>
<dbReference type="PANTHER" id="PTHR19229">
    <property type="entry name" value="ATP-BINDING CASSETTE TRANSPORTER SUBFAMILY A ABCA"/>
    <property type="match status" value="1"/>
</dbReference>
<feature type="transmembrane region" description="Helical" evidence="10">
    <location>
        <begin position="595"/>
        <end position="617"/>
    </location>
</feature>
<feature type="transmembrane region" description="Helical" evidence="10">
    <location>
        <begin position="458"/>
        <end position="478"/>
    </location>
</feature>
<keyword evidence="13" id="KW-1185">Reference proteome</keyword>
<dbReference type="Pfam" id="PF00005">
    <property type="entry name" value="ABC_tran"/>
    <property type="match status" value="1"/>
</dbReference>
<organism evidence="12 13">
    <name type="scientific">Trichostrongylus colubriformis</name>
    <name type="common">Black scour worm</name>
    <dbReference type="NCBI Taxonomy" id="6319"/>
    <lineage>
        <taxon>Eukaryota</taxon>
        <taxon>Metazoa</taxon>
        <taxon>Ecdysozoa</taxon>
        <taxon>Nematoda</taxon>
        <taxon>Chromadorea</taxon>
        <taxon>Rhabditida</taxon>
        <taxon>Rhabditina</taxon>
        <taxon>Rhabditomorpha</taxon>
        <taxon>Strongyloidea</taxon>
        <taxon>Trichostrongylidae</taxon>
        <taxon>Trichostrongylus</taxon>
    </lineage>
</organism>
<dbReference type="GO" id="GO:0016020">
    <property type="term" value="C:membrane"/>
    <property type="evidence" value="ECO:0007669"/>
    <property type="project" value="UniProtKB-SubCell"/>
</dbReference>
<dbReference type="Pfam" id="PF12698">
    <property type="entry name" value="ABC2_membrane_3"/>
    <property type="match status" value="1"/>
</dbReference>
<evidence type="ECO:0000256" key="10">
    <source>
        <dbReference type="SAM" id="Phobius"/>
    </source>
</evidence>
<accession>A0AAN8G7Z7</accession>
<dbReference type="GO" id="GO:0005319">
    <property type="term" value="F:lipid transporter activity"/>
    <property type="evidence" value="ECO:0007669"/>
    <property type="project" value="TreeGrafter"/>
</dbReference>
<comment type="similarity">
    <text evidence="2">Belongs to the ABC transporter superfamily. ABCA family.</text>
</comment>
<sequence>VAASLSGGQKRKLCVSMALIGGSTLILLDEPTAGMDPQARRDVEALLESVKGDRTVLLTTHYMDEAELLGDRIAIMVAGRVYCCGTPQFLKERFGGGYIMTIVAAEKAKVGDVAETLADLAGKYVQGAERGPVHGKQFEITLPKEREKDFPQLFEHLEKSKDALQISSFGLSLNTLEQVFLKVAESADPAAGVLDLNERINRHKELIQALQVDRLEGSTLIFAQLCALITKRIIYYVRNRSQLIVQVLIPVGIALSCVYVSRGGLIKTAAEERTFSLETFGPSRIPVQMEANTSLVDAYLEVVSEAPPGSLIHKLGSSDSLDRWVHYLPKKMPPPGFGAIFAPSSITVLFSGRAFHSMPTAVNVFDNALLRAETGESDGMIRTHIRTYTGIGADEHDVVSAGQMGELLGISLLLALMLITSPIVIFLVEERVSKFSHQQSLTSVSLILFWAVSLFSDLVLYSLICACFVVVLVSFGIFQGYLEFLIVLLALYFWSCVIFIYLVSSIFSSPSRANVFLFIWQLAGAIGADMLIRSARMELKGEQWVEDLRTPLLYAFPSFALLNATMTLGEFSTKLGPPNNPRSLELSLMLWEWNYIGRNMMCMTISGIFFLLVFVLFRIKAVRYRQFQVWDWLAQKMYGHTIPATINDDEENKKINSADEERSNVEESGKEMAVEVKNLYKIYRKVKALDGVTFRVWRGECLGLLGQSGAGKTTTFDILTGQSFASYGIARIDGRDTKKQIAIGYCPQFDAVLLDLTGRETLKILARMHGFSDPHDLAEVVLRNVGMAGHADKMLRYCSGGQRRKISAGVALLARTRIIMLDEPTAGIDPKKPENGLESSISRSQDLNHINGQSFSVTSKKVFLRLALED</sequence>
<feature type="non-terminal residue" evidence="12">
    <location>
        <position position="1"/>
    </location>
</feature>
<dbReference type="InterPro" id="IPR003593">
    <property type="entry name" value="AAA+_ATPase"/>
</dbReference>
<keyword evidence="9 10" id="KW-0472">Membrane</keyword>
<feature type="transmembrane region" description="Helical" evidence="10">
    <location>
        <begin position="407"/>
        <end position="428"/>
    </location>
</feature>
<evidence type="ECO:0000256" key="7">
    <source>
        <dbReference type="ARBA" id="ARBA00022840"/>
    </source>
</evidence>
<evidence type="ECO:0000259" key="11">
    <source>
        <dbReference type="PROSITE" id="PS50893"/>
    </source>
</evidence>
<evidence type="ECO:0000256" key="1">
    <source>
        <dbReference type="ARBA" id="ARBA00004141"/>
    </source>
</evidence>
<protein>
    <submittedName>
        <fullName evidence="12">ABC transporter domain-containing protein</fullName>
    </submittedName>
</protein>
<feature type="transmembrane region" description="Helical" evidence="10">
    <location>
        <begin position="435"/>
        <end position="452"/>
    </location>
</feature>
<dbReference type="GO" id="GO:0016887">
    <property type="term" value="F:ATP hydrolysis activity"/>
    <property type="evidence" value="ECO:0007669"/>
    <property type="project" value="InterPro"/>
</dbReference>
<dbReference type="GO" id="GO:0140359">
    <property type="term" value="F:ABC-type transporter activity"/>
    <property type="evidence" value="ECO:0007669"/>
    <property type="project" value="InterPro"/>
</dbReference>
<keyword evidence="6" id="KW-0547">Nucleotide-binding</keyword>
<feature type="transmembrane region" description="Helical" evidence="10">
    <location>
        <begin position="485"/>
        <end position="507"/>
    </location>
</feature>
<name>A0AAN8G7Z7_TRICO</name>
<keyword evidence="5" id="KW-0677">Repeat</keyword>
<reference evidence="12 13" key="1">
    <citation type="submission" date="2019-10" db="EMBL/GenBank/DDBJ databases">
        <title>Assembly and Annotation for the nematode Trichostrongylus colubriformis.</title>
        <authorList>
            <person name="Martin J."/>
        </authorList>
    </citation>
    <scope>NUCLEOTIDE SEQUENCE [LARGE SCALE GENOMIC DNA]</scope>
    <source>
        <strain evidence="12">G859</strain>
        <tissue evidence="12">Whole worm</tissue>
    </source>
</reference>
<evidence type="ECO:0000256" key="4">
    <source>
        <dbReference type="ARBA" id="ARBA00022692"/>
    </source>
</evidence>
<evidence type="ECO:0000256" key="2">
    <source>
        <dbReference type="ARBA" id="ARBA00008869"/>
    </source>
</evidence>
<keyword evidence="7" id="KW-0067">ATP-binding</keyword>
<keyword evidence="4 10" id="KW-0812">Transmembrane</keyword>
<dbReference type="SUPFAM" id="SSF52540">
    <property type="entry name" value="P-loop containing nucleoside triphosphate hydrolases"/>
    <property type="match status" value="2"/>
</dbReference>
<evidence type="ECO:0000256" key="9">
    <source>
        <dbReference type="ARBA" id="ARBA00023136"/>
    </source>
</evidence>
<dbReference type="EMBL" id="WIXE01001501">
    <property type="protein sequence ID" value="KAK5985630.1"/>
    <property type="molecule type" value="Genomic_DNA"/>
</dbReference>
<evidence type="ECO:0000313" key="12">
    <source>
        <dbReference type="EMBL" id="KAK5985630.1"/>
    </source>
</evidence>
<dbReference type="Gene3D" id="3.40.50.300">
    <property type="entry name" value="P-loop containing nucleotide triphosphate hydrolases"/>
    <property type="match status" value="2"/>
</dbReference>
<dbReference type="InterPro" id="IPR013525">
    <property type="entry name" value="ABC2_TM"/>
</dbReference>
<dbReference type="PROSITE" id="PS50893">
    <property type="entry name" value="ABC_TRANSPORTER_2"/>
    <property type="match status" value="1"/>
</dbReference>
<evidence type="ECO:0000256" key="5">
    <source>
        <dbReference type="ARBA" id="ARBA00022737"/>
    </source>
</evidence>
<evidence type="ECO:0000256" key="6">
    <source>
        <dbReference type="ARBA" id="ARBA00022741"/>
    </source>
</evidence>
<evidence type="ECO:0000256" key="8">
    <source>
        <dbReference type="ARBA" id="ARBA00022989"/>
    </source>
</evidence>
<dbReference type="InterPro" id="IPR027417">
    <property type="entry name" value="P-loop_NTPase"/>
</dbReference>
<keyword evidence="8 10" id="KW-1133">Transmembrane helix</keyword>
<dbReference type="SMART" id="SM00382">
    <property type="entry name" value="AAA"/>
    <property type="match status" value="1"/>
</dbReference>